<sequence length="82" mass="9480">MTATSWKEAREIAKQEGQDLVYHNYDTGEYGACSRSHSFGCFVKGEFIEQRCICMPATHTPEELEEKEKKFLRENPGWTETS</sequence>
<gene>
    <name evidence="1" type="ORF">ASZ90_016690</name>
</gene>
<comment type="caution">
    <text evidence="1">The sequence shown here is derived from an EMBL/GenBank/DDBJ whole genome shotgun (WGS) entry which is preliminary data.</text>
</comment>
<name>A0A0W8EH84_9ZZZZ</name>
<accession>A0A0W8EH84</accession>
<dbReference type="EMBL" id="LNQE01001761">
    <property type="protein sequence ID" value="KUG07893.1"/>
    <property type="molecule type" value="Genomic_DNA"/>
</dbReference>
<reference evidence="1" key="1">
    <citation type="journal article" date="2015" name="Proc. Natl. Acad. Sci. U.S.A.">
        <title>Networks of energetic and metabolic interactions define dynamics in microbial communities.</title>
        <authorList>
            <person name="Embree M."/>
            <person name="Liu J.K."/>
            <person name="Al-Bassam M.M."/>
            <person name="Zengler K."/>
        </authorList>
    </citation>
    <scope>NUCLEOTIDE SEQUENCE</scope>
</reference>
<proteinExistence type="predicted"/>
<evidence type="ECO:0000313" key="1">
    <source>
        <dbReference type="EMBL" id="KUG07893.1"/>
    </source>
</evidence>
<dbReference type="AlphaFoldDB" id="A0A0W8EH84"/>
<organism evidence="1">
    <name type="scientific">hydrocarbon metagenome</name>
    <dbReference type="NCBI Taxonomy" id="938273"/>
    <lineage>
        <taxon>unclassified sequences</taxon>
        <taxon>metagenomes</taxon>
        <taxon>ecological metagenomes</taxon>
    </lineage>
</organism>
<protein>
    <submittedName>
        <fullName evidence="1">Uncharacterized protein</fullName>
    </submittedName>
</protein>